<keyword evidence="4" id="KW-0862">Zinc</keyword>
<comment type="function">
    <text evidence="4">Catalyzes the reversible cyclization of carbamoyl aspartate to dihydroorotate.</text>
</comment>
<dbReference type="PROSITE" id="PS00483">
    <property type="entry name" value="DIHYDROOROTASE_2"/>
    <property type="match status" value="1"/>
</dbReference>
<dbReference type="NCBIfam" id="TIGR00857">
    <property type="entry name" value="pyrC_multi"/>
    <property type="match status" value="1"/>
</dbReference>
<dbReference type="GO" id="GO:0004151">
    <property type="term" value="F:dihydroorotase activity"/>
    <property type="evidence" value="ECO:0007669"/>
    <property type="project" value="UniProtKB-UniRule"/>
</dbReference>
<evidence type="ECO:0000313" key="6">
    <source>
        <dbReference type="EMBL" id="HET21679.1"/>
    </source>
</evidence>
<dbReference type="InterPro" id="IPR050138">
    <property type="entry name" value="DHOase/Allantoinase_Hydrolase"/>
</dbReference>
<feature type="domain" description="Amidohydrolase-related" evidence="5">
    <location>
        <begin position="39"/>
        <end position="353"/>
    </location>
</feature>
<evidence type="ECO:0000256" key="3">
    <source>
        <dbReference type="ARBA" id="ARBA00022975"/>
    </source>
</evidence>
<evidence type="ECO:0000259" key="5">
    <source>
        <dbReference type="Pfam" id="PF01979"/>
    </source>
</evidence>
<dbReference type="InterPro" id="IPR006680">
    <property type="entry name" value="Amidohydro-rel"/>
</dbReference>
<dbReference type="HAMAP" id="MF_00220_A">
    <property type="entry name" value="PyrC_classI_A"/>
    <property type="match status" value="1"/>
</dbReference>
<keyword evidence="1 4" id="KW-0479">Metal-binding</keyword>
<dbReference type="SUPFAM" id="SSF51556">
    <property type="entry name" value="Metallo-dependent hydrolases"/>
    <property type="match status" value="1"/>
</dbReference>
<dbReference type="PROSITE" id="PS00482">
    <property type="entry name" value="DIHYDROOROTASE_1"/>
    <property type="match status" value="1"/>
</dbReference>
<feature type="active site" evidence="4">
    <location>
        <position position="277"/>
    </location>
</feature>
<dbReference type="Gene3D" id="3.20.20.140">
    <property type="entry name" value="Metal-dependent hydrolases"/>
    <property type="match status" value="1"/>
</dbReference>
<dbReference type="GO" id="GO:0006145">
    <property type="term" value="P:purine nucleobase catabolic process"/>
    <property type="evidence" value="ECO:0007669"/>
    <property type="project" value="TreeGrafter"/>
</dbReference>
<feature type="binding site" evidence="4">
    <location>
        <position position="281"/>
    </location>
    <ligand>
        <name>substrate</name>
    </ligand>
</feature>
<dbReference type="PANTHER" id="PTHR43668">
    <property type="entry name" value="ALLANTOINASE"/>
    <property type="match status" value="1"/>
</dbReference>
<sequence length="402" mass="45533">MIAGKIFYRGEFIEAGIEIENGRIKKIGKLVEGKRVEGIILPAGIDVHVHFRDFAEKKKETIETGTLSALHGGICLVVDQPNTKPPVDNAKVYFQRMEKAEKYAYVDYSLNLALTNSNHKNLGEIIRKISERYFIPAVGEVFIQHDNEDLQISYETLQKVYERFGRVVFTVHAEDPAYVANGSPNFVFRRKEAEVLAVEKLVEIGNFHFCHISTKDSARRILSSNSTFEVTPHHMLLSVDDYPRIGKLVNVNPPLREKEDANWLFRNFHRIDVLASDHAPHTLEDKELGASGFPGVETMYPILVNMASKGYVSFKSLVEKIASNPARIFGFKGYGEIEIGNFANFAVFNLKNIREIRAEDLHSKCGWSPFEGFEAIFPERVYLRGEEVLESGLRAGRVLKLV</sequence>
<comment type="catalytic activity">
    <reaction evidence="4">
        <text>(S)-dihydroorotate + H2O = N-carbamoyl-L-aspartate + H(+)</text>
        <dbReference type="Rhea" id="RHEA:24296"/>
        <dbReference type="ChEBI" id="CHEBI:15377"/>
        <dbReference type="ChEBI" id="CHEBI:15378"/>
        <dbReference type="ChEBI" id="CHEBI:30864"/>
        <dbReference type="ChEBI" id="CHEBI:32814"/>
        <dbReference type="EC" id="3.5.2.3"/>
    </reaction>
</comment>
<comment type="pathway">
    <text evidence="4">Pyrimidine metabolism; UMP biosynthesis via de novo pathway; (S)-dihydroorotate from bicarbonate: step 3/3.</text>
</comment>
<dbReference type="InterPro" id="IPR004722">
    <property type="entry name" value="DHOase"/>
</dbReference>
<comment type="similarity">
    <text evidence="4">Belongs to the metallo-dependent hydrolases superfamily. DHOase family. Class I DHOase subfamily.</text>
</comment>
<dbReference type="GO" id="GO:0044205">
    <property type="term" value="P:'de novo' UMP biosynthetic process"/>
    <property type="evidence" value="ECO:0007669"/>
    <property type="project" value="UniProtKB-UniRule"/>
</dbReference>
<comment type="caution">
    <text evidence="6">The sequence shown here is derived from an EMBL/GenBank/DDBJ whole genome shotgun (WGS) entry which is preliminary data.</text>
</comment>
<dbReference type="AlphaFoldDB" id="A0A7C2N9C5"/>
<dbReference type="GO" id="GO:0004038">
    <property type="term" value="F:allantoinase activity"/>
    <property type="evidence" value="ECO:0007669"/>
    <property type="project" value="TreeGrafter"/>
</dbReference>
<feature type="binding site" evidence="4">
    <location>
        <position position="82"/>
    </location>
    <ligand>
        <name>substrate</name>
    </ligand>
</feature>
<dbReference type="UniPathway" id="UPA00070">
    <property type="reaction ID" value="UER00117"/>
</dbReference>
<organism evidence="6">
    <name type="scientific">Archaeoglobus fulgidus</name>
    <dbReference type="NCBI Taxonomy" id="2234"/>
    <lineage>
        <taxon>Archaea</taxon>
        <taxon>Methanobacteriati</taxon>
        <taxon>Methanobacteriota</taxon>
        <taxon>Archaeoglobi</taxon>
        <taxon>Archaeoglobales</taxon>
        <taxon>Archaeoglobaceae</taxon>
        <taxon>Archaeoglobus</taxon>
    </lineage>
</organism>
<comment type="cofactor">
    <cofactor evidence="4">
        <name>Zn(2+)</name>
        <dbReference type="ChEBI" id="CHEBI:29105"/>
    </cofactor>
    <text evidence="4">Binds 2 Zn(2+) ions per subunit.</text>
</comment>
<dbReference type="Pfam" id="PF01979">
    <property type="entry name" value="Amidohydro_1"/>
    <property type="match status" value="1"/>
</dbReference>
<protein>
    <recommendedName>
        <fullName evidence="4">Dihydroorotase</fullName>
        <shortName evidence="4">DHOase</shortName>
        <ecNumber evidence="4">3.5.2.3</ecNumber>
    </recommendedName>
</protein>
<dbReference type="SUPFAM" id="SSF51338">
    <property type="entry name" value="Composite domain of metallo-dependent hydrolases"/>
    <property type="match status" value="1"/>
</dbReference>
<evidence type="ECO:0000256" key="4">
    <source>
        <dbReference type="HAMAP-Rule" id="MF_00220"/>
    </source>
</evidence>
<feature type="binding site" evidence="4">
    <location>
        <begin position="50"/>
        <end position="52"/>
    </location>
    <ligand>
        <name>substrate</name>
    </ligand>
</feature>
<gene>
    <name evidence="4" type="primary">pyrC</name>
    <name evidence="6" type="ORF">ENN70_06395</name>
</gene>
<feature type="binding site" evidence="4">
    <location>
        <position position="140"/>
    </location>
    <ligand>
        <name>Zn(2+)</name>
        <dbReference type="ChEBI" id="CHEBI:29105"/>
        <label>2</label>
    </ligand>
</feature>
<name>A0A7C2N9C5_ARCFL</name>
<dbReference type="InterPro" id="IPR002195">
    <property type="entry name" value="Dihydroorotase_CS"/>
</dbReference>
<feature type="binding site" evidence="4">
    <location>
        <position position="277"/>
    </location>
    <ligand>
        <name>Zn(2+)</name>
        <dbReference type="ChEBI" id="CHEBI:29105"/>
        <label>1</label>
    </ligand>
</feature>
<feature type="binding site" evidence="4">
    <location>
        <position position="140"/>
    </location>
    <ligand>
        <name>Zn(2+)</name>
        <dbReference type="ChEBI" id="CHEBI:29105"/>
        <label>1</label>
    </ligand>
</feature>
<dbReference type="PANTHER" id="PTHR43668:SF2">
    <property type="entry name" value="ALLANTOINASE"/>
    <property type="match status" value="1"/>
</dbReference>
<keyword evidence="3 4" id="KW-0665">Pyrimidine biosynthesis</keyword>
<evidence type="ECO:0000256" key="2">
    <source>
        <dbReference type="ARBA" id="ARBA00022801"/>
    </source>
</evidence>
<keyword evidence="2 4" id="KW-0378">Hydrolase</keyword>
<dbReference type="InterPro" id="IPR032466">
    <property type="entry name" value="Metal_Hydrolase"/>
</dbReference>
<dbReference type="EMBL" id="DSCQ01000080">
    <property type="protein sequence ID" value="HET21679.1"/>
    <property type="molecule type" value="Genomic_DNA"/>
</dbReference>
<accession>A0A7C2N9C5</accession>
<dbReference type="NCBIfam" id="NF003271">
    <property type="entry name" value="PRK04250.1"/>
    <property type="match status" value="1"/>
</dbReference>
<feature type="binding site" evidence="4">
    <location>
        <position position="211"/>
    </location>
    <ligand>
        <name>Zn(2+)</name>
        <dbReference type="ChEBI" id="CHEBI:29105"/>
        <label>2</label>
    </ligand>
</feature>
<feature type="binding site" evidence="4">
    <location>
        <position position="48"/>
    </location>
    <ligand>
        <name>Zn(2+)</name>
        <dbReference type="ChEBI" id="CHEBI:29105"/>
        <label>1</label>
    </ligand>
</feature>
<dbReference type="GO" id="GO:0008270">
    <property type="term" value="F:zinc ion binding"/>
    <property type="evidence" value="ECO:0007669"/>
    <property type="project" value="UniProtKB-UniRule"/>
</dbReference>
<dbReference type="EC" id="3.5.2.3" evidence="4"/>
<dbReference type="GO" id="GO:0005737">
    <property type="term" value="C:cytoplasm"/>
    <property type="evidence" value="ECO:0007669"/>
    <property type="project" value="TreeGrafter"/>
</dbReference>
<dbReference type="CDD" id="cd01318">
    <property type="entry name" value="DHOase_IIb"/>
    <property type="match status" value="1"/>
</dbReference>
<feature type="binding site" evidence="4">
    <location>
        <position position="50"/>
    </location>
    <ligand>
        <name>Zn(2+)</name>
        <dbReference type="ChEBI" id="CHEBI:29105"/>
        <label>1</label>
    </ligand>
</feature>
<proteinExistence type="inferred from homology"/>
<reference evidence="6" key="1">
    <citation type="journal article" date="2020" name="mSystems">
        <title>Genome- and Community-Level Interaction Insights into Carbon Utilization and Element Cycling Functions of Hydrothermarchaeota in Hydrothermal Sediment.</title>
        <authorList>
            <person name="Zhou Z."/>
            <person name="Liu Y."/>
            <person name="Xu W."/>
            <person name="Pan J."/>
            <person name="Luo Z.H."/>
            <person name="Li M."/>
        </authorList>
    </citation>
    <scope>NUCLEOTIDE SEQUENCE [LARGE SCALE GENOMIC DNA]</scope>
    <source>
        <strain evidence="6">SpSt-12</strain>
    </source>
</reference>
<dbReference type="InterPro" id="IPR011059">
    <property type="entry name" value="Metal-dep_hydrolase_composite"/>
</dbReference>
<feature type="binding site" evidence="4">
    <location>
        <position position="172"/>
    </location>
    <ligand>
        <name>Zn(2+)</name>
        <dbReference type="ChEBI" id="CHEBI:29105"/>
        <label>2</label>
    </ligand>
</feature>
<evidence type="ECO:0000256" key="1">
    <source>
        <dbReference type="ARBA" id="ARBA00022723"/>
    </source>
</evidence>
<comment type="caution">
    <text evidence="4">Lacks conserved residue(s) required for the propagation of feature annotation.</text>
</comment>